<sequence>MSGGEGEGESLEFTPTWVVAAVCTVIVSISLAVERLLHYGGKFLKRKNQKPLYEALQKIKEELMLLGFISLLLTVFQNTITKICVPASVTRHMLPCKREGDHEESTTPTSHFQNFFSVSSISGTARRLLAEESMPHSQIGHCARQNKVPLLSLEALHHLHIFIFVLAVVHVTFSVLTVLFGGARIRQWKHWEDSIAKENYDTQQVLQSRVTDVHQHAFIRDHFLGIGKNSALLGWLHSFLKQFYGSVTKSDYVTLRLGFISRHCRGNPKFNFHKYMIRALEDDFRVVVGISWYLWIFVVIFLLLNVNGWHTYFWIAFIPVILLLAVGTKLGHIITQLAHEVAEKHIAIEGELVVQPSDDHFWFGRPQIVLFLIHFILFQNAFEIAFFFWIWVQYSFDSCIMGQVRYIVPRLVIGVFIQVLCSYSTLPLYAIVTQMGTNFKKAIFDEHVQAGLVGWAQKVKRKKGLKADNASAQGNSNEGSTVGIQLGTVVRKASTSEDIHPSAGAERPK</sequence>
<protein>
    <recommendedName>
        <fullName evidence="8">MLO-like protein</fullName>
    </recommendedName>
</protein>
<evidence type="ECO:0000256" key="3">
    <source>
        <dbReference type="ARBA" id="ARBA00022692"/>
    </source>
</evidence>
<name>A0AAD7LPG7_QUISA</name>
<evidence type="ECO:0000256" key="6">
    <source>
        <dbReference type="ARBA" id="ARBA00023136"/>
    </source>
</evidence>
<evidence type="ECO:0000256" key="5">
    <source>
        <dbReference type="ARBA" id="ARBA00022989"/>
    </source>
</evidence>
<feature type="transmembrane region" description="Helical" evidence="9">
    <location>
        <begin position="17"/>
        <end position="37"/>
    </location>
</feature>
<comment type="similarity">
    <text evidence="2 8">Belongs to the MLO family.</text>
</comment>
<feature type="transmembrane region" description="Helical" evidence="9">
    <location>
        <begin position="284"/>
        <end position="303"/>
    </location>
</feature>
<dbReference type="Proteomes" id="UP001163823">
    <property type="component" value="Chromosome 7"/>
</dbReference>
<dbReference type="Pfam" id="PF03094">
    <property type="entry name" value="Mlo"/>
    <property type="match status" value="1"/>
</dbReference>
<dbReference type="PANTHER" id="PTHR31942:SF52">
    <property type="entry name" value="MLO-LIKE PROTEIN 1"/>
    <property type="match status" value="1"/>
</dbReference>
<feature type="transmembrane region" description="Helical" evidence="9">
    <location>
        <begin position="368"/>
        <end position="391"/>
    </location>
</feature>
<comment type="subcellular location">
    <subcellularLocation>
        <location evidence="1 8">Membrane</location>
        <topology evidence="1 8">Multi-pass membrane protein</topology>
    </subcellularLocation>
</comment>
<evidence type="ECO:0000256" key="9">
    <source>
        <dbReference type="SAM" id="Phobius"/>
    </source>
</evidence>
<keyword evidence="7 8" id="KW-0568">Pathogenesis-related protein</keyword>
<evidence type="ECO:0000256" key="1">
    <source>
        <dbReference type="ARBA" id="ARBA00004141"/>
    </source>
</evidence>
<dbReference type="AlphaFoldDB" id="A0AAD7LPG7"/>
<comment type="domain">
    <text evidence="8">The C-terminus contains a calmodulin-binding domain, which binds calmodulin in a calcium-dependent fashion.</text>
</comment>
<accession>A0AAD7LPG7</accession>
<keyword evidence="3 8" id="KW-0812">Transmembrane</keyword>
<keyword evidence="5 8" id="KW-1133">Transmembrane helix</keyword>
<proteinExistence type="inferred from homology"/>
<dbReference type="GO" id="GO:0006952">
    <property type="term" value="P:defense response"/>
    <property type="evidence" value="ECO:0007669"/>
    <property type="project" value="UniProtKB-KW"/>
</dbReference>
<evidence type="ECO:0000313" key="10">
    <source>
        <dbReference type="EMBL" id="KAJ7961803.1"/>
    </source>
</evidence>
<dbReference type="KEGG" id="qsa:O6P43_017109"/>
<dbReference type="PANTHER" id="PTHR31942">
    <property type="entry name" value="MLO-LIKE PROTEIN 1"/>
    <property type="match status" value="1"/>
</dbReference>
<keyword evidence="6 8" id="KW-0472">Membrane</keyword>
<evidence type="ECO:0000313" key="11">
    <source>
        <dbReference type="Proteomes" id="UP001163823"/>
    </source>
</evidence>
<feature type="transmembrane region" description="Helical" evidence="9">
    <location>
        <begin position="63"/>
        <end position="80"/>
    </location>
</feature>
<reference evidence="10" key="1">
    <citation type="journal article" date="2023" name="Science">
        <title>Elucidation of the pathway for biosynthesis of saponin adjuvants from the soapbark tree.</title>
        <authorList>
            <person name="Reed J."/>
            <person name="Orme A."/>
            <person name="El-Demerdash A."/>
            <person name="Owen C."/>
            <person name="Martin L.B.B."/>
            <person name="Misra R.C."/>
            <person name="Kikuchi S."/>
            <person name="Rejzek M."/>
            <person name="Martin A.C."/>
            <person name="Harkess A."/>
            <person name="Leebens-Mack J."/>
            <person name="Louveau T."/>
            <person name="Stephenson M.J."/>
            <person name="Osbourn A."/>
        </authorList>
    </citation>
    <scope>NUCLEOTIDE SEQUENCE</scope>
    <source>
        <strain evidence="10">S10</strain>
    </source>
</reference>
<evidence type="ECO:0000256" key="7">
    <source>
        <dbReference type="ARBA" id="ARBA00023265"/>
    </source>
</evidence>
<dbReference type="EMBL" id="JARAOO010000007">
    <property type="protein sequence ID" value="KAJ7961803.1"/>
    <property type="molecule type" value="Genomic_DNA"/>
</dbReference>
<feature type="transmembrane region" description="Helical" evidence="9">
    <location>
        <begin position="411"/>
        <end position="432"/>
    </location>
</feature>
<comment type="caution">
    <text evidence="10">The sequence shown here is derived from an EMBL/GenBank/DDBJ whole genome shotgun (WGS) entry which is preliminary data.</text>
</comment>
<keyword evidence="4 8" id="KW-0611">Plant defense</keyword>
<gene>
    <name evidence="8" type="primary">MLO</name>
    <name evidence="10" type="ORF">O6P43_017109</name>
</gene>
<evidence type="ECO:0000256" key="2">
    <source>
        <dbReference type="ARBA" id="ARBA00006574"/>
    </source>
</evidence>
<dbReference type="InterPro" id="IPR004326">
    <property type="entry name" value="Mlo"/>
</dbReference>
<feature type="transmembrane region" description="Helical" evidence="9">
    <location>
        <begin position="159"/>
        <end position="180"/>
    </location>
</feature>
<dbReference type="GO" id="GO:0016020">
    <property type="term" value="C:membrane"/>
    <property type="evidence" value="ECO:0007669"/>
    <property type="project" value="UniProtKB-SubCell"/>
</dbReference>
<keyword evidence="11" id="KW-1185">Reference proteome</keyword>
<evidence type="ECO:0000256" key="4">
    <source>
        <dbReference type="ARBA" id="ARBA00022821"/>
    </source>
</evidence>
<evidence type="ECO:0000256" key="8">
    <source>
        <dbReference type="RuleBase" id="RU280816"/>
    </source>
</evidence>
<organism evidence="10 11">
    <name type="scientific">Quillaja saponaria</name>
    <name type="common">Soap bark tree</name>
    <dbReference type="NCBI Taxonomy" id="32244"/>
    <lineage>
        <taxon>Eukaryota</taxon>
        <taxon>Viridiplantae</taxon>
        <taxon>Streptophyta</taxon>
        <taxon>Embryophyta</taxon>
        <taxon>Tracheophyta</taxon>
        <taxon>Spermatophyta</taxon>
        <taxon>Magnoliopsida</taxon>
        <taxon>eudicotyledons</taxon>
        <taxon>Gunneridae</taxon>
        <taxon>Pentapetalae</taxon>
        <taxon>rosids</taxon>
        <taxon>fabids</taxon>
        <taxon>Fabales</taxon>
        <taxon>Quillajaceae</taxon>
        <taxon>Quillaja</taxon>
    </lineage>
</organism>
<comment type="function">
    <text evidence="8">May be involved in modulation of pathogen defense and leaf cell death.</text>
</comment>
<feature type="transmembrane region" description="Helical" evidence="9">
    <location>
        <begin position="309"/>
        <end position="327"/>
    </location>
</feature>
<keyword evidence="8" id="KW-0112">Calmodulin-binding</keyword>
<dbReference type="GO" id="GO:0005516">
    <property type="term" value="F:calmodulin binding"/>
    <property type="evidence" value="ECO:0007669"/>
    <property type="project" value="UniProtKB-KW"/>
</dbReference>